<dbReference type="Pfam" id="PF00109">
    <property type="entry name" value="ketoacyl-synt"/>
    <property type="match status" value="1"/>
</dbReference>
<dbReference type="SMART" id="SM00827">
    <property type="entry name" value="PKS_AT"/>
    <property type="match status" value="1"/>
</dbReference>
<evidence type="ECO:0000256" key="5">
    <source>
        <dbReference type="ARBA" id="ARBA00023268"/>
    </source>
</evidence>
<feature type="region of interest" description="N-terminal hotdog fold" evidence="6">
    <location>
        <begin position="881"/>
        <end position="998"/>
    </location>
</feature>
<dbReference type="InterPro" id="IPR036736">
    <property type="entry name" value="ACP-like_sf"/>
</dbReference>
<dbReference type="InterPro" id="IPR050091">
    <property type="entry name" value="PKS_NRPS_Biosynth_Enz"/>
</dbReference>
<protein>
    <recommendedName>
        <fullName evidence="12">Polyketide synthase</fullName>
    </recommendedName>
</protein>
<dbReference type="SMART" id="SM00825">
    <property type="entry name" value="PKS_KS"/>
    <property type="match status" value="1"/>
</dbReference>
<keyword evidence="4" id="KW-0808">Transferase</keyword>
<comment type="pathway">
    <text evidence="1">Secondary metabolite biosynthesis.</text>
</comment>
<dbReference type="Gene3D" id="3.40.47.10">
    <property type="match status" value="1"/>
</dbReference>
<evidence type="ECO:0000259" key="8">
    <source>
        <dbReference type="PROSITE" id="PS52004"/>
    </source>
</evidence>
<feature type="domain" description="Carrier" evidence="7">
    <location>
        <begin position="1973"/>
        <end position="2047"/>
    </location>
</feature>
<dbReference type="InterPro" id="IPR009081">
    <property type="entry name" value="PP-bd_ACP"/>
</dbReference>
<evidence type="ECO:0000256" key="1">
    <source>
        <dbReference type="ARBA" id="ARBA00005179"/>
    </source>
</evidence>
<dbReference type="Gene3D" id="3.40.366.10">
    <property type="entry name" value="Malonyl-Coenzyme A Acyl Carrier Protein, domain 2"/>
    <property type="match status" value="1"/>
</dbReference>
<dbReference type="Pfam" id="PF14765">
    <property type="entry name" value="PS-DH"/>
    <property type="match status" value="1"/>
</dbReference>
<evidence type="ECO:0000256" key="3">
    <source>
        <dbReference type="ARBA" id="ARBA00022553"/>
    </source>
</evidence>
<dbReference type="GO" id="GO:0004312">
    <property type="term" value="F:fatty acid synthase activity"/>
    <property type="evidence" value="ECO:0007669"/>
    <property type="project" value="TreeGrafter"/>
</dbReference>
<dbReference type="Proteomes" id="UP001175226">
    <property type="component" value="Unassembled WGS sequence"/>
</dbReference>
<feature type="active site" description="Proton acceptor; for dehydratase activity" evidence="6">
    <location>
        <position position="918"/>
    </location>
</feature>
<keyword evidence="11" id="KW-1185">Reference proteome</keyword>
<dbReference type="SUPFAM" id="SSF53901">
    <property type="entry name" value="Thiolase-like"/>
    <property type="match status" value="1"/>
</dbReference>
<dbReference type="GO" id="GO:0044550">
    <property type="term" value="P:secondary metabolite biosynthetic process"/>
    <property type="evidence" value="ECO:0007669"/>
    <property type="project" value="UniProtKB-ARBA"/>
</dbReference>
<keyword evidence="3" id="KW-0597">Phosphoprotein</keyword>
<dbReference type="PROSITE" id="PS52004">
    <property type="entry name" value="KS3_2"/>
    <property type="match status" value="1"/>
</dbReference>
<feature type="domain" description="Ketosynthase family 3 (KS3)" evidence="8">
    <location>
        <begin position="2"/>
        <end position="417"/>
    </location>
</feature>
<dbReference type="InterPro" id="IPR057326">
    <property type="entry name" value="KR_dom"/>
</dbReference>
<dbReference type="InterPro" id="IPR014031">
    <property type="entry name" value="Ketoacyl_synth_C"/>
</dbReference>
<dbReference type="InterPro" id="IPR014043">
    <property type="entry name" value="Acyl_transferase_dom"/>
</dbReference>
<dbReference type="InterPro" id="IPR020841">
    <property type="entry name" value="PKS_Beta-ketoAc_synthase_dom"/>
</dbReference>
<dbReference type="CDD" id="cd00833">
    <property type="entry name" value="PKS"/>
    <property type="match status" value="1"/>
</dbReference>
<dbReference type="SUPFAM" id="SSF51735">
    <property type="entry name" value="NAD(P)-binding Rossmann-fold domains"/>
    <property type="match status" value="2"/>
</dbReference>
<evidence type="ECO:0000256" key="4">
    <source>
        <dbReference type="ARBA" id="ARBA00022679"/>
    </source>
</evidence>
<sequence length="2463" mass="270358">MESAIAVVGISAELPSGNTSVKNLDFESFSRFLLDGGEAYERFPEERLNIDAWKGLNQGQIHVENGAFLKDIDLFDNVEFGISNKDARTMAPSTRKLIEHTFLALLDSGIDYRSRDVGCFMSGVIDKWAEDEYNVSGSFSNVPAMTANRVSYHLDLRGPSVPSNTACSASCTALHLAVNALLREDCESAVVGGCQLNHEFFDWFQYSQGSLLAKDGKCKPFDASADGFARAEGVVVIVIKSLEKAIQDGDHIYGTILGTAINAGGSAAPPNAPIAEAQRRVMIKAFERAGRSPKEVSYVECHATGTAQGDPAEANWVGHNFGQRDKEVLIGSVKGNIGHTEVTSFLASLCKVLTIFRHRVIPPNVNLSVPNPAIRWDAYNMRAPVTPTRLIQDGNPILVAIASSGIGGANAHAVVECPPPTPLCEPLAYPCSKPVLLMAGGLSPRSATLVAESVSNAIVSGSNDLRLLAVQSGRKARQMTWRSFVVVDANNIPESSAFPSPVMNTAQPPVVFVFSGQGPQYGNMGRELFQTFPVFRSSIEASDGIYAKATGKSLIEDYHLFGRECSVNLPEPWPITVTLPSLVVFQIAIFDLLKDIGVNPDSVVGHSAGETALIYASGAGTRSMAIELAVARATAFASIECNGGTMAALSCGPRDAEVFLGKANLLHRDVAHSADIACYNSPSAVAIAGPEVIIDEVIQLARAQDISATKIRTRVPVHSSMIEDCGDLYRCLTTEVFERDSSDHRPLIPVYSTTTGGFFSDRFTAEYFWKNARQPVYFVDTISSMVKMDPSTIFIEISPHPVLSAYLTHMTSNPRAVLNSARRPRRDQVSQELRTFLAMAGQLIVAGYNKVNFLKLHNIRSCSVPAPEGPPVYPFQRKQFPLYIEASLYRKQTQPHRGPLNHDYLRLNKATHPSLADHIILGEAIMPAAGFLEIAFEFGATRLMEVDISRLLSLSSEKPLRVNTKLDGCHWYVESRREHNDESQLHAEGYLAFPEPTEIPDLDIDSIRGRCDQTVSSNFYPSLAYAYNYGSVFQRVEEVYYGRDEALARIRGSDSVLNHDKYFLHPAILDACFHVTCFRSFHGNLDPNIYVLPSHIRSIQLHQPLKEGYFPTSLYAHYIIRKWQPDAVVYDISVVDVRGKFLCTIKEFEVSSHALSIVPAITQRFDLTLVSTSFPTGTPKVTSPLQICPGDIGANEAHPVLASFLDTLKQRIQEDSTLHPKRVLNFFLSGDKSHLQSSMSAICQTFPDIYVKYFLNDGKEFLQLPSMMTTGRIGTINFDNPVEYQGLEESSFDVIILTLADTPISTAASTIASVSKLLIPGGYTFLFLGPLPSGTTSSTVSKLEKILQATDTTICSSQERRLDDGSYMSIVAQYLPSMNERPLFDKERSLRFAYHHGDEIQLQRYLAQLDLSSSYDIWITAEEGRDGDEATGLVRVLQREFPAWSIRVATFPPTFTDATRLDLLSHLPAFLRHETEIFFSREGTPFVPRLVSVPSPNVMSNEGGEAMVSSDDCCVRVRVLHHVSHYGGIIAFAGTINQGNTLFASPGTVVVGITDKSPSEECLVVDQLRVARISDSTDCERDFGTLLLMLPGLMIAALAPSVNRVCTSIGNIISQVYNALDVPFLGIKDDADAFELLQQGERGQFDLIITGHTDLAFLQVAQLLLKKGRGKLFSLEQRDALYAGLDIAARYDISISTLAPQHTVIALNSSHSRRLFRSDRSQVVSHYIRTSDSERMGCASKRINTNQGSLNIFEVVETSHLRLERSDASNKDDLHRLLSGACPELGGCFLLTAYISDHMFLNMNEEDFYNVRKATSDVLEAFLNTVDTTILDFLVVFSSVSALFGNPGQANYSCAKSAADGLIRGRRNAFSFVCPPIANTSLLAGARRVATWNVSVRRPFFSQTINDHLLMHASEMLQWLEDGMNMLQSGQDFWLYIPNFDWSELTRTIGETRLIRHLVQSQTVPSVDTGSIQDVNDKLVQIVVENLEISPEDLSFEVPLTTYGLDSLSASRLGFALEKSVKVKVSQIQLLSGMTVNGLLSRLHGQGDTGDDARNVLWDRLQRYDTYEAVSSPHPQGSQWISDSTVVLLTGATGAIGSHILSQLIASPSVASIYVMTRASDTVSAIARQNLAFEQEGISSTASHETKVIFLPCNFTEANFGLSNADIDRILSDVTLIIHNAWHSDFTAPLSAYDELLQETHNLLSLTVRSKAAVGPKFIFISTIGVCSLGASLSAATEGRIPFESLGPLQGAALSGYVQSKWIAEEMVNRFGGNTGLCTSIIRVGQVTGGPYNGAWSTLQWVPALVKSAQFVRCLPDGDDNISWIPVDLVATAVTELCLANEVGTFHVVHPRPVEWGVVMRLAASKMNVPVVAYEEWIRRLETDMGVNVPSMQENPALRLLDFFRQGISSSSVATDSMGLLVKVATDRSLAVSSTLRDKNLRRLGEDDVDRWIGFWKKEGFLL</sequence>
<dbReference type="InterPro" id="IPR049900">
    <property type="entry name" value="PKS_mFAS_DH"/>
</dbReference>
<evidence type="ECO:0000259" key="9">
    <source>
        <dbReference type="PROSITE" id="PS52019"/>
    </source>
</evidence>
<evidence type="ECO:0008006" key="12">
    <source>
        <dbReference type="Google" id="ProtNLM"/>
    </source>
</evidence>
<dbReference type="InterPro" id="IPR014030">
    <property type="entry name" value="Ketoacyl_synth_N"/>
</dbReference>
<dbReference type="InterPro" id="IPR016035">
    <property type="entry name" value="Acyl_Trfase/lysoPLipase"/>
</dbReference>
<dbReference type="InterPro" id="IPR013120">
    <property type="entry name" value="FAR_NAD-bd"/>
</dbReference>
<dbReference type="Gene3D" id="3.40.50.720">
    <property type="entry name" value="NAD(P)-binding Rossmann-like Domain"/>
    <property type="match status" value="2"/>
</dbReference>
<dbReference type="Pfam" id="PF02801">
    <property type="entry name" value="Ketoacyl-synt_C"/>
    <property type="match status" value="1"/>
</dbReference>
<dbReference type="SUPFAM" id="SSF55048">
    <property type="entry name" value="Probable ACP-binding domain of malonyl-CoA ACP transacylase"/>
    <property type="match status" value="1"/>
</dbReference>
<reference evidence="10" key="1">
    <citation type="submission" date="2023-06" db="EMBL/GenBank/DDBJ databases">
        <authorList>
            <consortium name="Lawrence Berkeley National Laboratory"/>
            <person name="Ahrendt S."/>
            <person name="Sahu N."/>
            <person name="Indic B."/>
            <person name="Wong-Bajracharya J."/>
            <person name="Merenyi Z."/>
            <person name="Ke H.-M."/>
            <person name="Monk M."/>
            <person name="Kocsube S."/>
            <person name="Drula E."/>
            <person name="Lipzen A."/>
            <person name="Balint B."/>
            <person name="Henrissat B."/>
            <person name="Andreopoulos B."/>
            <person name="Martin F.M."/>
            <person name="Harder C.B."/>
            <person name="Rigling D."/>
            <person name="Ford K.L."/>
            <person name="Foster G.D."/>
            <person name="Pangilinan J."/>
            <person name="Papanicolaou A."/>
            <person name="Barry K."/>
            <person name="LaButti K."/>
            <person name="Viragh M."/>
            <person name="Koriabine M."/>
            <person name="Yan M."/>
            <person name="Riley R."/>
            <person name="Champramary S."/>
            <person name="Plett K.L."/>
            <person name="Tsai I.J."/>
            <person name="Slot J."/>
            <person name="Sipos G."/>
            <person name="Plett J."/>
            <person name="Nagy L.G."/>
            <person name="Grigoriev I.V."/>
        </authorList>
    </citation>
    <scope>NUCLEOTIDE SEQUENCE</scope>
    <source>
        <strain evidence="10">FPL87.14</strain>
    </source>
</reference>
<dbReference type="InterPro" id="IPR032821">
    <property type="entry name" value="PKS_assoc"/>
</dbReference>
<dbReference type="PANTHER" id="PTHR43775:SF37">
    <property type="entry name" value="SI:DKEY-61P9.11"/>
    <property type="match status" value="1"/>
</dbReference>
<dbReference type="Pfam" id="PF21089">
    <property type="entry name" value="PKS_DH_N"/>
    <property type="match status" value="1"/>
</dbReference>
<dbReference type="InterPro" id="IPR020807">
    <property type="entry name" value="PKS_DH"/>
</dbReference>
<gene>
    <name evidence="10" type="ORF">EV421DRAFT_1896666</name>
</gene>
<feature type="region of interest" description="C-terminal hotdog fold" evidence="6">
    <location>
        <begin position="1010"/>
        <end position="1159"/>
    </location>
</feature>
<keyword evidence="2" id="KW-0596">Phosphopantetheine</keyword>
<dbReference type="InterPro" id="IPR001227">
    <property type="entry name" value="Ac_transferase_dom_sf"/>
</dbReference>
<dbReference type="InterPro" id="IPR049551">
    <property type="entry name" value="PKS_DH_C"/>
</dbReference>
<organism evidence="10 11">
    <name type="scientific">Armillaria borealis</name>
    <dbReference type="NCBI Taxonomy" id="47425"/>
    <lineage>
        <taxon>Eukaryota</taxon>
        <taxon>Fungi</taxon>
        <taxon>Dikarya</taxon>
        <taxon>Basidiomycota</taxon>
        <taxon>Agaricomycotina</taxon>
        <taxon>Agaricomycetes</taxon>
        <taxon>Agaricomycetidae</taxon>
        <taxon>Agaricales</taxon>
        <taxon>Marasmiineae</taxon>
        <taxon>Physalacriaceae</taxon>
        <taxon>Armillaria</taxon>
    </lineage>
</organism>
<evidence type="ECO:0000259" key="7">
    <source>
        <dbReference type="PROSITE" id="PS50075"/>
    </source>
</evidence>
<dbReference type="SMART" id="SM00826">
    <property type="entry name" value="PKS_DH"/>
    <property type="match status" value="1"/>
</dbReference>
<keyword evidence="5" id="KW-0511">Multifunctional enzyme</keyword>
<dbReference type="InterPro" id="IPR036291">
    <property type="entry name" value="NAD(P)-bd_dom_sf"/>
</dbReference>
<dbReference type="Gene3D" id="3.10.129.110">
    <property type="entry name" value="Polyketide synthase dehydratase"/>
    <property type="match status" value="1"/>
</dbReference>
<dbReference type="GO" id="GO:0006633">
    <property type="term" value="P:fatty acid biosynthetic process"/>
    <property type="evidence" value="ECO:0007669"/>
    <property type="project" value="TreeGrafter"/>
</dbReference>
<dbReference type="InterPro" id="IPR016039">
    <property type="entry name" value="Thiolase-like"/>
</dbReference>
<dbReference type="EMBL" id="JAUEPT010000002">
    <property type="protein sequence ID" value="KAK0454752.1"/>
    <property type="molecule type" value="Genomic_DNA"/>
</dbReference>
<dbReference type="SUPFAM" id="SSF47336">
    <property type="entry name" value="ACP-like"/>
    <property type="match status" value="1"/>
</dbReference>
<dbReference type="InterPro" id="IPR042104">
    <property type="entry name" value="PKS_dehydratase_sf"/>
</dbReference>
<name>A0AA39K5J4_9AGAR</name>
<dbReference type="SMART" id="SM00822">
    <property type="entry name" value="PKS_KR"/>
    <property type="match status" value="1"/>
</dbReference>
<dbReference type="Gene3D" id="1.10.1200.10">
    <property type="entry name" value="ACP-like"/>
    <property type="match status" value="1"/>
</dbReference>
<evidence type="ECO:0000313" key="10">
    <source>
        <dbReference type="EMBL" id="KAK0454752.1"/>
    </source>
</evidence>
<dbReference type="InterPro" id="IPR016036">
    <property type="entry name" value="Malonyl_transacylase_ACP-bd"/>
</dbReference>
<evidence type="ECO:0000256" key="6">
    <source>
        <dbReference type="PROSITE-ProRule" id="PRU01363"/>
    </source>
</evidence>
<evidence type="ECO:0000313" key="11">
    <source>
        <dbReference type="Proteomes" id="UP001175226"/>
    </source>
</evidence>
<feature type="active site" description="Proton donor; for dehydratase activity" evidence="6">
    <location>
        <position position="1070"/>
    </location>
</feature>
<dbReference type="Pfam" id="PF16197">
    <property type="entry name" value="KAsynt_C_assoc"/>
    <property type="match status" value="1"/>
</dbReference>
<dbReference type="SUPFAM" id="SSF52151">
    <property type="entry name" value="FabD/lysophospholipase-like"/>
    <property type="match status" value="1"/>
</dbReference>
<dbReference type="InterPro" id="IPR013968">
    <property type="entry name" value="PKS_KR"/>
</dbReference>
<dbReference type="Pfam" id="PF07993">
    <property type="entry name" value="NAD_binding_4"/>
    <property type="match status" value="1"/>
</dbReference>
<dbReference type="PROSITE" id="PS52019">
    <property type="entry name" value="PKS_MFAS_DH"/>
    <property type="match status" value="1"/>
</dbReference>
<dbReference type="Pfam" id="PF00698">
    <property type="entry name" value="Acyl_transf_1"/>
    <property type="match status" value="1"/>
</dbReference>
<dbReference type="Pfam" id="PF23297">
    <property type="entry name" value="ACP_SdgA_C"/>
    <property type="match status" value="1"/>
</dbReference>
<comment type="caution">
    <text evidence="10">The sequence shown here is derived from an EMBL/GenBank/DDBJ whole genome shotgun (WGS) entry which is preliminary data.</text>
</comment>
<dbReference type="InterPro" id="IPR049552">
    <property type="entry name" value="PKS_DH_N"/>
</dbReference>
<dbReference type="Pfam" id="PF08659">
    <property type="entry name" value="KR"/>
    <property type="match status" value="1"/>
</dbReference>
<dbReference type="PANTHER" id="PTHR43775">
    <property type="entry name" value="FATTY ACID SYNTHASE"/>
    <property type="match status" value="1"/>
</dbReference>
<accession>A0AA39K5J4</accession>
<proteinExistence type="predicted"/>
<feature type="domain" description="PKS/mFAS DH" evidence="9">
    <location>
        <begin position="881"/>
        <end position="1159"/>
    </location>
</feature>
<dbReference type="PROSITE" id="PS50075">
    <property type="entry name" value="CARRIER"/>
    <property type="match status" value="1"/>
</dbReference>
<evidence type="ECO:0000256" key="2">
    <source>
        <dbReference type="ARBA" id="ARBA00022450"/>
    </source>
</evidence>